<sequence>MSLEIAGERIPLLGFTQLAFVFSVVGVALAAAFRRWSGRPARVFVRTAVALVAVSFLPGLLTPDAGAATRVTLIATHIAVAAILIPGAPLPPAIAAAHISDGAAAVASTGAAARCTVPARQFFLFDWMVE</sequence>
<evidence type="ECO:0000313" key="3">
    <source>
        <dbReference type="Proteomes" id="UP000621510"/>
    </source>
</evidence>
<organism evidence="2 3">
    <name type="scientific">Streptomyces endocoffeicus</name>
    <dbReference type="NCBI Taxonomy" id="2898945"/>
    <lineage>
        <taxon>Bacteria</taxon>
        <taxon>Bacillati</taxon>
        <taxon>Actinomycetota</taxon>
        <taxon>Actinomycetes</taxon>
        <taxon>Kitasatosporales</taxon>
        <taxon>Streptomycetaceae</taxon>
        <taxon>Streptomyces</taxon>
    </lineage>
</organism>
<evidence type="ECO:0000313" key="2">
    <source>
        <dbReference type="EMBL" id="MBL1119643.1"/>
    </source>
</evidence>
<comment type="caution">
    <text evidence="2">The sequence shown here is derived from an EMBL/GenBank/DDBJ whole genome shotgun (WGS) entry which is preliminary data.</text>
</comment>
<dbReference type="InterPro" id="IPR045713">
    <property type="entry name" value="DUF6069"/>
</dbReference>
<evidence type="ECO:0000256" key="1">
    <source>
        <dbReference type="SAM" id="Phobius"/>
    </source>
</evidence>
<proteinExistence type="predicted"/>
<gene>
    <name evidence="2" type="ORF">JK364_46085</name>
</gene>
<feature type="transmembrane region" description="Helical" evidence="1">
    <location>
        <begin position="67"/>
        <end position="85"/>
    </location>
</feature>
<dbReference type="Proteomes" id="UP000621510">
    <property type="component" value="Unassembled WGS sequence"/>
</dbReference>
<dbReference type="Pfam" id="PF19545">
    <property type="entry name" value="DUF6069"/>
    <property type="match status" value="1"/>
</dbReference>
<accession>A0ABS1Q4Q0</accession>
<keyword evidence="3" id="KW-1185">Reference proteome</keyword>
<reference evidence="2 3" key="1">
    <citation type="submission" date="2021-01" db="EMBL/GenBank/DDBJ databases">
        <title>WGS of actinomycetes isolated from Thailand.</title>
        <authorList>
            <person name="Thawai C."/>
        </authorList>
    </citation>
    <scope>NUCLEOTIDE SEQUENCE [LARGE SCALE GENOMIC DNA]</scope>
    <source>
        <strain evidence="2 3">CA3R110</strain>
    </source>
</reference>
<feature type="transmembrane region" description="Helical" evidence="1">
    <location>
        <begin position="12"/>
        <end position="31"/>
    </location>
</feature>
<keyword evidence="1" id="KW-0472">Membrane</keyword>
<feature type="transmembrane region" description="Helical" evidence="1">
    <location>
        <begin position="43"/>
        <end position="61"/>
    </location>
</feature>
<dbReference type="EMBL" id="JAERRG010000034">
    <property type="protein sequence ID" value="MBL1119643.1"/>
    <property type="molecule type" value="Genomic_DNA"/>
</dbReference>
<keyword evidence="1" id="KW-1133">Transmembrane helix</keyword>
<name>A0ABS1Q4Q0_9ACTN</name>
<protein>
    <submittedName>
        <fullName evidence="2">Uncharacterized protein</fullName>
    </submittedName>
</protein>
<keyword evidence="1" id="KW-0812">Transmembrane</keyword>